<protein>
    <submittedName>
        <fullName evidence="2">Unannotated protein</fullName>
    </submittedName>
</protein>
<dbReference type="SUPFAM" id="SSF49265">
    <property type="entry name" value="Fibronectin type III"/>
    <property type="match status" value="1"/>
</dbReference>
<dbReference type="PANTHER" id="PTHR45661:SF3">
    <property type="entry name" value="IG-LIKE DOMAIN-CONTAINING PROTEIN"/>
    <property type="match status" value="1"/>
</dbReference>
<feature type="domain" description="Fibronectin type-III" evidence="1">
    <location>
        <begin position="433"/>
        <end position="523"/>
    </location>
</feature>
<gene>
    <name evidence="2" type="ORF">UFOPK4080_00051</name>
</gene>
<reference evidence="2" key="1">
    <citation type="submission" date="2020-05" db="EMBL/GenBank/DDBJ databases">
        <authorList>
            <person name="Chiriac C."/>
            <person name="Salcher M."/>
            <person name="Ghai R."/>
            <person name="Kavagutti S V."/>
        </authorList>
    </citation>
    <scope>NUCLEOTIDE SEQUENCE</scope>
</reference>
<dbReference type="Gene3D" id="2.60.40.10">
    <property type="entry name" value="Immunoglobulins"/>
    <property type="match status" value="1"/>
</dbReference>
<name>A0A6J5YLC4_9ZZZZ</name>
<dbReference type="SUPFAM" id="SSF52058">
    <property type="entry name" value="L domain-like"/>
    <property type="match status" value="1"/>
</dbReference>
<dbReference type="Pfam" id="PF13306">
    <property type="entry name" value="LRR_5"/>
    <property type="match status" value="1"/>
</dbReference>
<dbReference type="InterPro" id="IPR013783">
    <property type="entry name" value="Ig-like_fold"/>
</dbReference>
<dbReference type="InterPro" id="IPR003961">
    <property type="entry name" value="FN3_dom"/>
</dbReference>
<dbReference type="EMBL" id="CAESAG010000002">
    <property type="protein sequence ID" value="CAB4329642.1"/>
    <property type="molecule type" value="Genomic_DNA"/>
</dbReference>
<proteinExistence type="predicted"/>
<dbReference type="AlphaFoldDB" id="A0A6J5YLC4"/>
<organism evidence="2">
    <name type="scientific">freshwater metagenome</name>
    <dbReference type="NCBI Taxonomy" id="449393"/>
    <lineage>
        <taxon>unclassified sequences</taxon>
        <taxon>metagenomes</taxon>
        <taxon>ecological metagenomes</taxon>
    </lineage>
</organism>
<dbReference type="InterPro" id="IPR053139">
    <property type="entry name" value="Surface_bspA-like"/>
</dbReference>
<evidence type="ECO:0000313" key="2">
    <source>
        <dbReference type="EMBL" id="CAB4329642.1"/>
    </source>
</evidence>
<dbReference type="InterPro" id="IPR026906">
    <property type="entry name" value="LRR_5"/>
</dbReference>
<dbReference type="InterPro" id="IPR036116">
    <property type="entry name" value="FN3_sf"/>
</dbReference>
<accession>A0A6J5YLC4</accession>
<dbReference type="CDD" id="cd00063">
    <property type="entry name" value="FN3"/>
    <property type="match status" value="1"/>
</dbReference>
<dbReference type="Gene3D" id="3.80.10.10">
    <property type="entry name" value="Ribonuclease Inhibitor"/>
    <property type="match status" value="1"/>
</dbReference>
<dbReference type="PROSITE" id="PS50853">
    <property type="entry name" value="FN3"/>
    <property type="match status" value="1"/>
</dbReference>
<evidence type="ECO:0000259" key="1">
    <source>
        <dbReference type="PROSITE" id="PS50853"/>
    </source>
</evidence>
<sequence length="697" mass="72664">MFTSLKPRGFSLIVITFALVLSTVQNISAANATTLTCAQGGECVVGDTGPGGGVVFYVDSTGDGFNCGPTGDDMCMYLENGRGVGATGIALWSKASLQSTAVPYPGAAGISVGTGYQNTMAIIDQQGPYDAVTNKYMAGAAHAFHGGGKTDWYLPSADELYELHLSRLGSTSFTQSSTETSPTGISGIYYPDPAAVIIPNVSKSEATNYFTSIRAFTLAVDGNYDCPGGSFDIFQGSVLSPAVCTGEVTIPEGVWNINNNAFKNNSSVTKVNFPTTLTRIGSYAFSGATALQTISIPDSVTDLGSYAFAGATSVTSLSIGAGLTTLQVHSFDGLSSLATLTIPGTVTTIQDSAFLDASSLTTLTIPSSVTDLNDQSFGGTTSLVSVRILSRSITINPGYPSFDMPSITCLTNLSGLDPETELGLPDVPSCSSAPDAPVISTLTGGERQLRIAFTIASDGGETVDLIQYTIDSGATWVSASGTTSPINISSLSVGTSYTLQIRAHNSVGNSSGSNLKTASTTGSTSADGAAAAAAREAARKAAIEKARLNLLQEIQDNKRLDINSYLSADFSIPSPRALERINLAVQAMQAKTPDKQLSLDVIKAEVLKETVIDRLANPETKKSVFSAQLIEVGLLEANYANKTSVMLAIRNSPSSELDTFEKVQTVIAAQKAIVQARKARVAKIVSRIHARTAKVTK</sequence>
<dbReference type="InterPro" id="IPR032675">
    <property type="entry name" value="LRR_dom_sf"/>
</dbReference>
<dbReference type="PANTHER" id="PTHR45661">
    <property type="entry name" value="SURFACE ANTIGEN"/>
    <property type="match status" value="1"/>
</dbReference>
<dbReference type="SMART" id="SM00060">
    <property type="entry name" value="FN3"/>
    <property type="match status" value="1"/>
</dbReference>